<proteinExistence type="predicted"/>
<dbReference type="AlphaFoldDB" id="A0A1U7NYD8"/>
<dbReference type="EMBL" id="MSTI01000077">
    <property type="protein sequence ID" value="OLV17936.1"/>
    <property type="molecule type" value="Genomic_DNA"/>
</dbReference>
<dbReference type="RefSeq" id="WP_075832514.1">
    <property type="nucleotide sequence ID" value="NZ_MSTI01000077.1"/>
</dbReference>
<feature type="transmembrane region" description="Helical" evidence="2">
    <location>
        <begin position="9"/>
        <end position="28"/>
    </location>
</feature>
<dbReference type="Proteomes" id="UP000186607">
    <property type="component" value="Unassembled WGS sequence"/>
</dbReference>
<organism evidence="3 4">
    <name type="scientific">Deinococcus marmoris</name>
    <dbReference type="NCBI Taxonomy" id="249408"/>
    <lineage>
        <taxon>Bacteria</taxon>
        <taxon>Thermotogati</taxon>
        <taxon>Deinococcota</taxon>
        <taxon>Deinococci</taxon>
        <taxon>Deinococcales</taxon>
        <taxon>Deinococcaceae</taxon>
        <taxon>Deinococcus</taxon>
    </lineage>
</organism>
<dbReference type="OrthoDB" id="9949984at2"/>
<keyword evidence="2" id="KW-0472">Membrane</keyword>
<keyword evidence="2" id="KW-0812">Transmembrane</keyword>
<evidence type="ECO:0000313" key="3">
    <source>
        <dbReference type="EMBL" id="OLV17936.1"/>
    </source>
</evidence>
<accession>A0A1U7NYD8</accession>
<dbReference type="STRING" id="249408.BOO71_0006865"/>
<evidence type="ECO:0000313" key="4">
    <source>
        <dbReference type="Proteomes" id="UP000186607"/>
    </source>
</evidence>
<reference evidence="3 4" key="1">
    <citation type="submission" date="2017-01" db="EMBL/GenBank/DDBJ databases">
        <title>Genome Analysis of Deinococcus marmoris KOPRI26562.</title>
        <authorList>
            <person name="Kim J.H."/>
            <person name="Oh H.-M."/>
        </authorList>
    </citation>
    <scope>NUCLEOTIDE SEQUENCE [LARGE SCALE GENOMIC DNA]</scope>
    <source>
        <strain evidence="3 4">KOPRI26562</strain>
    </source>
</reference>
<gene>
    <name evidence="3" type="ORF">BOO71_0006865</name>
</gene>
<evidence type="ECO:0000256" key="1">
    <source>
        <dbReference type="SAM" id="MobiDB-lite"/>
    </source>
</evidence>
<keyword evidence="4" id="KW-1185">Reference proteome</keyword>
<feature type="region of interest" description="Disordered" evidence="1">
    <location>
        <begin position="59"/>
        <end position="81"/>
    </location>
</feature>
<name>A0A1U7NYD8_9DEIO</name>
<keyword evidence="2" id="KW-1133">Transmembrane helix</keyword>
<protein>
    <submittedName>
        <fullName evidence="3">Uncharacterized protein</fullName>
    </submittedName>
</protein>
<evidence type="ECO:0000256" key="2">
    <source>
        <dbReference type="SAM" id="Phobius"/>
    </source>
</evidence>
<feature type="transmembrane region" description="Helical" evidence="2">
    <location>
        <begin position="34"/>
        <end position="54"/>
    </location>
</feature>
<comment type="caution">
    <text evidence="3">The sequence shown here is derived from an EMBL/GenBank/DDBJ whole genome shotgun (WGS) entry which is preliminary data.</text>
</comment>
<sequence length="81" mass="8282">MTISLRHRAAWVVLGGAVGLVLAALLGLSVAELIVLTVLGAVAVALAVAVNSYLRHSADPEAQPEDGYPVAANSRNGNPPR</sequence>